<dbReference type="KEGG" id="part:PARC_b0151"/>
<organism evidence="1 2">
    <name type="scientific">Pseudoalteromonas arctica A 37-1-2</name>
    <dbReference type="NCBI Taxonomy" id="1117313"/>
    <lineage>
        <taxon>Bacteria</taxon>
        <taxon>Pseudomonadati</taxon>
        <taxon>Pseudomonadota</taxon>
        <taxon>Gammaproteobacteria</taxon>
        <taxon>Alteromonadales</taxon>
        <taxon>Pseudoalteromonadaceae</taxon>
        <taxon>Pseudoalteromonas</taxon>
    </lineage>
</organism>
<accession>A0A290SC78</accession>
<gene>
    <name evidence="1" type="ORF">PARC_b0151</name>
</gene>
<protein>
    <submittedName>
        <fullName evidence="1">Uncharacterized protein</fullName>
    </submittedName>
</protein>
<sequence>MLRRGFFRSDASCLSLNYFLLWDKVFALDYTKIKFTLYFLSQYWLVALSSQYSLA</sequence>
<dbReference type="AlphaFoldDB" id="A0A290SC78"/>
<evidence type="ECO:0000313" key="1">
    <source>
        <dbReference type="EMBL" id="ATC88391.1"/>
    </source>
</evidence>
<dbReference type="Proteomes" id="UP000016505">
    <property type="component" value="Chromosome II"/>
</dbReference>
<proteinExistence type="predicted"/>
<dbReference type="EMBL" id="CP011026">
    <property type="protein sequence ID" value="ATC88391.1"/>
    <property type="molecule type" value="Genomic_DNA"/>
</dbReference>
<reference evidence="1 2" key="1">
    <citation type="journal article" date="2012" name="J. Bacteriol.">
        <title>Genome sequences of type strains of seven species of the marine bacterium Pseudoalteromonas.</title>
        <authorList>
            <person name="Xie B.B."/>
            <person name="Shu Y.L."/>
            <person name="Qin Q.L."/>
            <person name="Rong J.C."/>
            <person name="Zhang X.Y."/>
            <person name="Chen X.L."/>
            <person name="Shi M."/>
            <person name="He H.L."/>
            <person name="Zhou B.C."/>
            <person name="Zhang Y.Z."/>
        </authorList>
    </citation>
    <scope>NUCLEOTIDE SEQUENCE [LARGE SCALE GENOMIC DNA]</scope>
    <source>
        <strain evidence="1 2">A 37-1-2</strain>
    </source>
</reference>
<name>A0A290SC78_9GAMM</name>
<evidence type="ECO:0000313" key="2">
    <source>
        <dbReference type="Proteomes" id="UP000016505"/>
    </source>
</evidence>